<feature type="region of interest" description="Disordered" evidence="2">
    <location>
        <begin position="160"/>
        <end position="185"/>
    </location>
</feature>
<dbReference type="InterPro" id="IPR003673">
    <property type="entry name" value="CoA-Trfase_fam_III"/>
</dbReference>
<dbReference type="EC" id="2.8.3.16" evidence="3"/>
<dbReference type="AlphaFoldDB" id="A0A7K0DKW5"/>
<organism evidence="3 4">
    <name type="scientific">Nocardia aurantia</name>
    <dbReference type="NCBI Taxonomy" id="2585199"/>
    <lineage>
        <taxon>Bacteria</taxon>
        <taxon>Bacillati</taxon>
        <taxon>Actinomycetota</taxon>
        <taxon>Actinomycetes</taxon>
        <taxon>Mycobacteriales</taxon>
        <taxon>Nocardiaceae</taxon>
        <taxon>Nocardia</taxon>
    </lineage>
</organism>
<dbReference type="Proteomes" id="UP000431401">
    <property type="component" value="Unassembled WGS sequence"/>
</dbReference>
<dbReference type="InterPro" id="IPR023606">
    <property type="entry name" value="CoA-Trfase_III_dom_1_sf"/>
</dbReference>
<dbReference type="SUPFAM" id="SSF89796">
    <property type="entry name" value="CoA-transferase family III (CaiB/BaiF)"/>
    <property type="match status" value="2"/>
</dbReference>
<gene>
    <name evidence="3" type="primary">frc_2</name>
    <name evidence="3" type="ORF">NRB56_19920</name>
</gene>
<evidence type="ECO:0000313" key="3">
    <source>
        <dbReference type="EMBL" id="MQY26425.1"/>
    </source>
</evidence>
<evidence type="ECO:0000313" key="4">
    <source>
        <dbReference type="Proteomes" id="UP000431401"/>
    </source>
</evidence>
<keyword evidence="4" id="KW-1185">Reference proteome</keyword>
<proteinExistence type="predicted"/>
<dbReference type="EMBL" id="WEGI01000004">
    <property type="protein sequence ID" value="MQY26425.1"/>
    <property type="molecule type" value="Genomic_DNA"/>
</dbReference>
<comment type="caution">
    <text evidence="3">The sequence shown here is derived from an EMBL/GenBank/DDBJ whole genome shotgun (WGS) entry which is preliminary data.</text>
</comment>
<dbReference type="GO" id="GO:0033608">
    <property type="term" value="F:formyl-CoA transferase activity"/>
    <property type="evidence" value="ECO:0007669"/>
    <property type="project" value="UniProtKB-EC"/>
</dbReference>
<name>A0A7K0DKW5_9NOCA</name>
<dbReference type="Gene3D" id="3.40.50.10540">
    <property type="entry name" value="Crotonobetainyl-coa:carnitine coa-transferase, domain 1"/>
    <property type="match status" value="1"/>
</dbReference>
<sequence length="436" mass="44804">MMVSVSGIDSGETSQRVRDWAESGVPALTGYTGGPSLIPPGSAATIARRHTAYIAAATGDRVRLDGARLLSERAAYTGFTRGGTLSAGRHCRLLPTADGWAAVSCARPDDPLLLGALVCRDVGNDPWPHVADWLRTHTGAELVERAELLGLAAAPVTTPAEAVDRHTARTEPAAAGTSTSDRHSTHIAKTSSVAGFFAPETLVPRPVDGLRVVDFSALWAGPLCAHLLGLAGARIIKVETPTRPDGARRGDPGFYRLLHAGHESVVLDPNDPGQRAALADLVASADIVIEASRPRALAGFGLDARAFADSGGTWLSITAHGRASNRVGFGDDVAAGAGLVARTADGTPLFVGDAIADPLTGLTAAALAMSAPTGSSGRLWDIAMSSVVAATLDTGATADPIEESLIIAPSRRAVTGAAPDSGRDTVSVLTELGRWP</sequence>
<accession>A0A7K0DKW5</accession>
<evidence type="ECO:0000256" key="1">
    <source>
        <dbReference type="ARBA" id="ARBA00022679"/>
    </source>
</evidence>
<dbReference type="Pfam" id="PF02515">
    <property type="entry name" value="CoA_transf_3"/>
    <property type="match status" value="1"/>
</dbReference>
<keyword evidence="1 3" id="KW-0808">Transferase</keyword>
<reference evidence="3 4" key="1">
    <citation type="submission" date="2019-10" db="EMBL/GenBank/DDBJ databases">
        <title>Nocardia macrotermitis sp. nov. and Nocardia aurantia sp. nov., isolated from the gut of fungus growing-termite Macrotermes natalensis.</title>
        <authorList>
            <person name="Benndorf R."/>
            <person name="Schwitalla J."/>
            <person name="Martin K."/>
            <person name="De Beer W."/>
            <person name="Kaster A.-K."/>
            <person name="Vollmers J."/>
            <person name="Poulsen M."/>
            <person name="Beemelmanns C."/>
        </authorList>
    </citation>
    <scope>NUCLEOTIDE SEQUENCE [LARGE SCALE GENOMIC DNA]</scope>
    <source>
        <strain evidence="3 4">RB56</strain>
    </source>
</reference>
<dbReference type="InterPro" id="IPR050509">
    <property type="entry name" value="CoA-transferase_III"/>
</dbReference>
<dbReference type="PANTHER" id="PTHR48228:SF6">
    <property type="entry name" value="L-CARNITINE COA-TRANSFERASE"/>
    <property type="match status" value="1"/>
</dbReference>
<dbReference type="PANTHER" id="PTHR48228">
    <property type="entry name" value="SUCCINYL-COA--D-CITRAMALATE COA-TRANSFERASE"/>
    <property type="match status" value="1"/>
</dbReference>
<protein>
    <submittedName>
        <fullName evidence="3">Formyl-CoA:oxalate CoA-transferase</fullName>
        <ecNumber evidence="3">2.8.3.16</ecNumber>
    </submittedName>
</protein>
<evidence type="ECO:0000256" key="2">
    <source>
        <dbReference type="SAM" id="MobiDB-lite"/>
    </source>
</evidence>